<reference evidence="1" key="1">
    <citation type="submission" date="2020-11" db="EMBL/GenBank/DDBJ databases">
        <authorList>
            <person name="Tran Van P."/>
        </authorList>
    </citation>
    <scope>NUCLEOTIDE SEQUENCE</scope>
</reference>
<sequence length="178" mass="20283">MPEGQYYTRSKARKQLENIDMDAQQPSVSVEAEELEEDVVMPQAEPRTEEWLVHDQLAEKAQVQDLATTGEKLMAVVEKVPEQVVARPVKDPSTNGSYIYPFIYLGAYYKRCDSQLCESCSKYYIGQSRVPIMGQSRNHVNNFDWEVDYEVMQVHCSKISSPDDIEQLAPSVQHGDGF</sequence>
<evidence type="ECO:0000313" key="1">
    <source>
        <dbReference type="EMBL" id="CAD7447360.1"/>
    </source>
</evidence>
<protein>
    <submittedName>
        <fullName evidence="1">Uncharacterized protein</fullName>
    </submittedName>
</protein>
<dbReference type="AlphaFoldDB" id="A0A7R9F7J9"/>
<proteinExistence type="predicted"/>
<dbReference type="EMBL" id="OD568801">
    <property type="protein sequence ID" value="CAD7447360.1"/>
    <property type="molecule type" value="Genomic_DNA"/>
</dbReference>
<gene>
    <name evidence="1" type="ORF">TBIB3V08_LOCUS9676</name>
</gene>
<accession>A0A7R9F7J9</accession>
<name>A0A7R9F7J9_9NEOP</name>
<organism evidence="1">
    <name type="scientific">Timema bartmani</name>
    <dbReference type="NCBI Taxonomy" id="61472"/>
    <lineage>
        <taxon>Eukaryota</taxon>
        <taxon>Metazoa</taxon>
        <taxon>Ecdysozoa</taxon>
        <taxon>Arthropoda</taxon>
        <taxon>Hexapoda</taxon>
        <taxon>Insecta</taxon>
        <taxon>Pterygota</taxon>
        <taxon>Neoptera</taxon>
        <taxon>Polyneoptera</taxon>
        <taxon>Phasmatodea</taxon>
        <taxon>Timematodea</taxon>
        <taxon>Timematoidea</taxon>
        <taxon>Timematidae</taxon>
        <taxon>Timema</taxon>
    </lineage>
</organism>